<feature type="signal peptide" evidence="1">
    <location>
        <begin position="1"/>
        <end position="19"/>
    </location>
</feature>
<evidence type="ECO:0000256" key="1">
    <source>
        <dbReference type="SAM" id="SignalP"/>
    </source>
</evidence>
<gene>
    <name evidence="2" type="ORF">GMLC_19410</name>
</gene>
<comment type="caution">
    <text evidence="2">The sequence shown here is derived from an EMBL/GenBank/DDBJ whole genome shotgun (WGS) entry which is preliminary data.</text>
</comment>
<keyword evidence="1" id="KW-0732">Signal</keyword>
<protein>
    <recommendedName>
        <fullName evidence="4">Lipoprotein</fullName>
    </recommendedName>
</protein>
<evidence type="ECO:0000313" key="2">
    <source>
        <dbReference type="EMBL" id="GFO68362.1"/>
    </source>
</evidence>
<evidence type="ECO:0008006" key="4">
    <source>
        <dbReference type="Google" id="ProtNLM"/>
    </source>
</evidence>
<proteinExistence type="predicted"/>
<dbReference type="RefSeq" id="WP_183360892.1">
    <property type="nucleotide sequence ID" value="NZ_BLXZ01000003.1"/>
</dbReference>
<evidence type="ECO:0000313" key="3">
    <source>
        <dbReference type="Proteomes" id="UP000587586"/>
    </source>
</evidence>
<dbReference type="AlphaFoldDB" id="A0A6V8N6Z6"/>
<name>A0A6V8N6Z6_9BACT</name>
<dbReference type="PROSITE" id="PS51257">
    <property type="entry name" value="PROKAR_LIPOPROTEIN"/>
    <property type="match status" value="1"/>
</dbReference>
<feature type="chain" id="PRO_5028247891" description="Lipoprotein" evidence="1">
    <location>
        <begin position="20"/>
        <end position="166"/>
    </location>
</feature>
<reference evidence="3" key="1">
    <citation type="submission" date="2020-06" db="EMBL/GenBank/DDBJ databases">
        <title>Draft genomic sequecing of Geomonas sp. Red745.</title>
        <authorList>
            <person name="Itoh H."/>
            <person name="Xu Z.X."/>
            <person name="Ushijima N."/>
            <person name="Masuda Y."/>
            <person name="Shiratori Y."/>
            <person name="Senoo K."/>
        </authorList>
    </citation>
    <scope>NUCLEOTIDE SEQUENCE [LARGE SCALE GENOMIC DNA]</scope>
    <source>
        <strain evidence="3">Red745</strain>
    </source>
</reference>
<organism evidence="2 3">
    <name type="scientific">Geomonas limicola</name>
    <dbReference type="NCBI Taxonomy" id="2740186"/>
    <lineage>
        <taxon>Bacteria</taxon>
        <taxon>Pseudomonadati</taxon>
        <taxon>Thermodesulfobacteriota</taxon>
        <taxon>Desulfuromonadia</taxon>
        <taxon>Geobacterales</taxon>
        <taxon>Geobacteraceae</taxon>
        <taxon>Geomonas</taxon>
    </lineage>
</organism>
<sequence length="166" mass="16049">MKRLFFGVLALIPLVLSMAGCGDSGGVATDSTPSAKAVLRISLAGAAVPLAGAAVKVTLPAGVSVTASETGVANGVVAVSGIAVPGTVGPSVYVPASGAARATIAIVVSSNLAAGFGNGEFATVTCNLATGARPVADDFLLTELNASDLFLQPVSGVTASLQVVLP</sequence>
<accession>A0A6V8N6Z6</accession>
<keyword evidence="3" id="KW-1185">Reference proteome</keyword>
<dbReference type="Proteomes" id="UP000587586">
    <property type="component" value="Unassembled WGS sequence"/>
</dbReference>
<dbReference type="EMBL" id="BLXZ01000003">
    <property type="protein sequence ID" value="GFO68362.1"/>
    <property type="molecule type" value="Genomic_DNA"/>
</dbReference>